<comment type="caution">
    <text evidence="2">The sequence shown here is derived from an EMBL/GenBank/DDBJ whole genome shotgun (WGS) entry which is preliminary data.</text>
</comment>
<feature type="domain" description="FAS1-like dehydratase" evidence="1">
    <location>
        <begin position="33"/>
        <end position="156"/>
    </location>
</feature>
<gene>
    <name evidence="2" type="ORF">SM436_08435</name>
</gene>
<keyword evidence="3" id="KW-1185">Reference proteome</keyword>
<dbReference type="InterPro" id="IPR039569">
    <property type="entry name" value="FAS1-like_DH_region"/>
</dbReference>
<name>A0ABV4QSZ1_9ACTN</name>
<accession>A0ABV4QSZ1</accession>
<evidence type="ECO:0000313" key="3">
    <source>
        <dbReference type="Proteomes" id="UP001569904"/>
    </source>
</evidence>
<dbReference type="RefSeq" id="WP_371940104.1">
    <property type="nucleotide sequence ID" value="NZ_JAXCEH010000003.1"/>
</dbReference>
<protein>
    <submittedName>
        <fullName evidence="2">MaoC family dehydratase N-terminal domain-containing protein</fullName>
    </submittedName>
</protein>
<dbReference type="SUPFAM" id="SSF54637">
    <property type="entry name" value="Thioesterase/thiol ester dehydrase-isomerase"/>
    <property type="match status" value="2"/>
</dbReference>
<proteinExistence type="predicted"/>
<sequence length="398" mass="44425">MSEKAAQAEVAELDLTDVDHRVGRPVGGGQLWDPCSASDIRRWVMALDYPNPLHWDEEFARDSRFGGVVAPQSIAVALDYGHGAQPACVGRIPGSHLIFGGEEWWFYGCPVRPGDKLFQERRFHDYKVVETRFAGPTMFSRGDTVHRNQHGALVARERSTAIRYLAAEAEKRGMYDDRVGEVRRWTSDELAGIETARHDWLMSNRGGLSPRFEEVKVGDTLPRRVIGPHSIASFTTEYRAFLFNIWGTFHWTAPDGVEDPWINQDPGWTEGFGFDEDGARIDPRKRDGLYVGPSRGHIDSDKASRVGMARAYGYGATMGAWCTDYLAYWAGHDGMVRHAKADFRGPAFEGDVTWFDAEVVGKQAGSAWGVPLVQVRLRLSDQDGGVLVDCTAEVELPF</sequence>
<dbReference type="InterPro" id="IPR029069">
    <property type="entry name" value="HotDog_dom_sf"/>
</dbReference>
<evidence type="ECO:0000259" key="1">
    <source>
        <dbReference type="Pfam" id="PF13452"/>
    </source>
</evidence>
<dbReference type="EMBL" id="JAXCEH010000003">
    <property type="protein sequence ID" value="MFA1553715.1"/>
    <property type="molecule type" value="Genomic_DNA"/>
</dbReference>
<dbReference type="CDD" id="cd03441">
    <property type="entry name" value="R_hydratase_like"/>
    <property type="match status" value="1"/>
</dbReference>
<evidence type="ECO:0000313" key="2">
    <source>
        <dbReference type="EMBL" id="MFA1553715.1"/>
    </source>
</evidence>
<dbReference type="Proteomes" id="UP001569904">
    <property type="component" value="Unassembled WGS sequence"/>
</dbReference>
<dbReference type="Gene3D" id="3.10.129.10">
    <property type="entry name" value="Hotdog Thioesterase"/>
    <property type="match status" value="2"/>
</dbReference>
<organism evidence="2 3">
    <name type="scientific">Actinomadura chokoriensis</name>
    <dbReference type="NCBI Taxonomy" id="454156"/>
    <lineage>
        <taxon>Bacteria</taxon>
        <taxon>Bacillati</taxon>
        <taxon>Actinomycetota</taxon>
        <taxon>Actinomycetes</taxon>
        <taxon>Streptosporangiales</taxon>
        <taxon>Thermomonosporaceae</taxon>
        <taxon>Actinomadura</taxon>
    </lineage>
</organism>
<dbReference type="Pfam" id="PF13452">
    <property type="entry name" value="FAS1_DH_region"/>
    <property type="match status" value="1"/>
</dbReference>
<reference evidence="2 3" key="1">
    <citation type="submission" date="2023-11" db="EMBL/GenBank/DDBJ databases">
        <title>Actinomadura monticuli sp. nov., isolated from volcanic ash.</title>
        <authorList>
            <person name="Lee S.D."/>
            <person name="Yang H."/>
            <person name="Kim I.S."/>
        </authorList>
    </citation>
    <scope>NUCLEOTIDE SEQUENCE [LARGE SCALE GENOMIC DNA]</scope>
    <source>
        <strain evidence="2 3">DSM 45346</strain>
    </source>
</reference>